<accession>A0ABP8DV87</accession>
<feature type="transmembrane region" description="Helical" evidence="1">
    <location>
        <begin position="199"/>
        <end position="223"/>
    </location>
</feature>
<keyword evidence="1" id="KW-0472">Membrane</keyword>
<organism evidence="2 3">
    <name type="scientific">Dactylosporangium darangshiense</name>
    <dbReference type="NCBI Taxonomy" id="579108"/>
    <lineage>
        <taxon>Bacteria</taxon>
        <taxon>Bacillati</taxon>
        <taxon>Actinomycetota</taxon>
        <taxon>Actinomycetes</taxon>
        <taxon>Micromonosporales</taxon>
        <taxon>Micromonosporaceae</taxon>
        <taxon>Dactylosporangium</taxon>
    </lineage>
</organism>
<name>A0ABP8DV87_9ACTN</name>
<feature type="transmembrane region" description="Helical" evidence="1">
    <location>
        <begin position="20"/>
        <end position="41"/>
    </location>
</feature>
<feature type="transmembrane region" description="Helical" evidence="1">
    <location>
        <begin position="349"/>
        <end position="365"/>
    </location>
</feature>
<feature type="transmembrane region" description="Helical" evidence="1">
    <location>
        <begin position="300"/>
        <end position="317"/>
    </location>
</feature>
<evidence type="ECO:0000313" key="2">
    <source>
        <dbReference type="EMBL" id="GAA4263782.1"/>
    </source>
</evidence>
<protein>
    <recommendedName>
        <fullName evidence="4">Integral membrane protein</fullName>
    </recommendedName>
</protein>
<dbReference type="EMBL" id="BAABAT010000080">
    <property type="protein sequence ID" value="GAA4263782.1"/>
    <property type="molecule type" value="Genomic_DNA"/>
</dbReference>
<evidence type="ECO:0008006" key="4">
    <source>
        <dbReference type="Google" id="ProtNLM"/>
    </source>
</evidence>
<dbReference type="RefSeq" id="WP_345143783.1">
    <property type="nucleotide sequence ID" value="NZ_BAABAT010000080.1"/>
</dbReference>
<feature type="transmembrane region" description="Helical" evidence="1">
    <location>
        <begin position="159"/>
        <end position="187"/>
    </location>
</feature>
<reference evidence="3" key="1">
    <citation type="journal article" date="2019" name="Int. J. Syst. Evol. Microbiol.">
        <title>The Global Catalogue of Microorganisms (GCM) 10K type strain sequencing project: providing services to taxonomists for standard genome sequencing and annotation.</title>
        <authorList>
            <consortium name="The Broad Institute Genomics Platform"/>
            <consortium name="The Broad Institute Genome Sequencing Center for Infectious Disease"/>
            <person name="Wu L."/>
            <person name="Ma J."/>
        </authorList>
    </citation>
    <scope>NUCLEOTIDE SEQUENCE [LARGE SCALE GENOMIC DNA]</scope>
    <source>
        <strain evidence="3">JCM 17441</strain>
    </source>
</reference>
<evidence type="ECO:0000313" key="3">
    <source>
        <dbReference type="Proteomes" id="UP001500620"/>
    </source>
</evidence>
<evidence type="ECO:0000256" key="1">
    <source>
        <dbReference type="SAM" id="Phobius"/>
    </source>
</evidence>
<gene>
    <name evidence="2" type="ORF">GCM10022255_111450</name>
</gene>
<feature type="transmembrane region" description="Helical" evidence="1">
    <location>
        <begin position="116"/>
        <end position="138"/>
    </location>
</feature>
<sequence>MGERCARWAARVPPHWRYALLLFALSRAALSVLGVLVLQAFGSVPGLPSADDAVMRQDKAAMSSHAWYSMWFAWDSFLYRKLAEVPWGGWEHFGFPLLYPVLAKAVAVPLGGNTELALLLVGNAAYVLLLAYLYRWSLLVLNDGDDEHDHESARRSTRFLVLMPTAFLFHAALTEALFVCLAVAAFYHAERRQWLLAGVLGYFLALSRSVGFLVVVPLAVLLLREQTYGFRPKALAAYVRAGWPLLLVPAGWLTFMAYSRWRVGDWFAYQHEQRLGWHIEMQSPLRTIWHGLTGAGPLDRTRVCFALAVVILAVAGVRRLHPAYAVYTVVLVLASMTIGAPVYKSLLRYLLVAFPLAALFAAWTARRGAETALAVLLALVQGVLFVLWLAYWTHTII</sequence>
<feature type="transmembrane region" description="Helical" evidence="1">
    <location>
        <begin position="324"/>
        <end position="343"/>
    </location>
</feature>
<feature type="transmembrane region" description="Helical" evidence="1">
    <location>
        <begin position="372"/>
        <end position="391"/>
    </location>
</feature>
<comment type="caution">
    <text evidence="2">The sequence shown here is derived from an EMBL/GenBank/DDBJ whole genome shotgun (WGS) entry which is preliminary data.</text>
</comment>
<keyword evidence="1" id="KW-1133">Transmembrane helix</keyword>
<feature type="transmembrane region" description="Helical" evidence="1">
    <location>
        <begin position="235"/>
        <end position="258"/>
    </location>
</feature>
<keyword evidence="1" id="KW-0812">Transmembrane</keyword>
<keyword evidence="3" id="KW-1185">Reference proteome</keyword>
<proteinExistence type="predicted"/>
<dbReference type="Proteomes" id="UP001500620">
    <property type="component" value="Unassembled WGS sequence"/>
</dbReference>